<evidence type="ECO:0000259" key="8">
    <source>
        <dbReference type="Pfam" id="PF19360"/>
    </source>
</evidence>
<feature type="domain" description="Type II secretion system protein TadB-like N-terminal" evidence="8">
    <location>
        <begin position="5"/>
        <end position="61"/>
    </location>
</feature>
<evidence type="ECO:0000313" key="9">
    <source>
        <dbReference type="EMBL" id="MCP8937861.1"/>
    </source>
</evidence>
<name>A0ABT1L8P2_9HYPH</name>
<evidence type="ECO:0000313" key="10">
    <source>
        <dbReference type="Proteomes" id="UP001205890"/>
    </source>
</evidence>
<dbReference type="EMBL" id="JANCLU010000003">
    <property type="protein sequence ID" value="MCP8937861.1"/>
    <property type="molecule type" value="Genomic_DNA"/>
</dbReference>
<evidence type="ECO:0000256" key="4">
    <source>
        <dbReference type="ARBA" id="ARBA00022989"/>
    </source>
</evidence>
<evidence type="ECO:0000256" key="3">
    <source>
        <dbReference type="ARBA" id="ARBA00022692"/>
    </source>
</evidence>
<feature type="transmembrane region" description="Helical" evidence="6">
    <location>
        <begin position="290"/>
        <end position="310"/>
    </location>
</feature>
<evidence type="ECO:0000256" key="5">
    <source>
        <dbReference type="ARBA" id="ARBA00023136"/>
    </source>
</evidence>
<dbReference type="Gene3D" id="1.20.81.30">
    <property type="entry name" value="Type II secretion system (T2SS), domain F"/>
    <property type="match status" value="1"/>
</dbReference>
<keyword evidence="2" id="KW-1003">Cell membrane</keyword>
<protein>
    <submittedName>
        <fullName evidence="9">Type II secretion system F family protein</fullName>
    </submittedName>
</protein>
<keyword evidence="10" id="KW-1185">Reference proteome</keyword>
<gene>
    <name evidence="9" type="ORF">NK718_04985</name>
</gene>
<comment type="caution">
    <text evidence="9">The sequence shown here is derived from an EMBL/GenBank/DDBJ whole genome shotgun (WGS) entry which is preliminary data.</text>
</comment>
<sequence length="317" mass="34923">MTTEDWLIFGLLFGAVFLAVQGLYQYLGRDVARKKQINRRLSVSETTESRTKVLEQIRRERGIGGADNREFGWLKRLVIQSGLRMTTRNFFASVIAAGLVVTSGLGLLIGVNALSAGIGGVVGFVLVLGYIAYTRYRRISKFGEQLPEVLDIIVRSLRAGHPLPVSLNLVAREMTDPAGSEFGMTGDELAYGLDIKTALENMALRVGNDDLLFLITAISIQSQTGGNLAEIMSRLSKLLRDRFKLSRKVHALTSEGRYSGMFLSLLPILVFLLLNVLSPSYYGGVADDPKVPYIVGTALVLLAIGNYVMYKMVNFKY</sequence>
<proteinExistence type="predicted"/>
<organism evidence="9 10">
    <name type="scientific">Alsobacter ponti</name>
    <dbReference type="NCBI Taxonomy" id="2962936"/>
    <lineage>
        <taxon>Bacteria</taxon>
        <taxon>Pseudomonadati</taxon>
        <taxon>Pseudomonadota</taxon>
        <taxon>Alphaproteobacteria</taxon>
        <taxon>Hyphomicrobiales</taxon>
        <taxon>Alsobacteraceae</taxon>
        <taxon>Alsobacter</taxon>
    </lineage>
</organism>
<dbReference type="Pfam" id="PF00482">
    <property type="entry name" value="T2SSF"/>
    <property type="match status" value="1"/>
</dbReference>
<evidence type="ECO:0000256" key="2">
    <source>
        <dbReference type="ARBA" id="ARBA00022475"/>
    </source>
</evidence>
<feature type="domain" description="Type II secretion system protein GspF" evidence="7">
    <location>
        <begin position="151"/>
        <end position="273"/>
    </location>
</feature>
<dbReference type="PANTHER" id="PTHR35007:SF1">
    <property type="entry name" value="PILUS ASSEMBLY PROTEIN"/>
    <property type="match status" value="1"/>
</dbReference>
<dbReference type="InterPro" id="IPR018076">
    <property type="entry name" value="T2SS_GspF_dom"/>
</dbReference>
<dbReference type="RefSeq" id="WP_254739234.1">
    <property type="nucleotide sequence ID" value="NZ_JANCLU010000003.1"/>
</dbReference>
<comment type="subcellular location">
    <subcellularLocation>
        <location evidence="1">Cell membrane</location>
        <topology evidence="1">Multi-pass membrane protein</topology>
    </subcellularLocation>
</comment>
<evidence type="ECO:0000256" key="1">
    <source>
        <dbReference type="ARBA" id="ARBA00004651"/>
    </source>
</evidence>
<accession>A0ABT1L8P2</accession>
<reference evidence="9 10" key="1">
    <citation type="submission" date="2022-07" db="EMBL/GenBank/DDBJ databases">
        <authorList>
            <person name="Li W.-J."/>
            <person name="Deng Q.-Q."/>
        </authorList>
    </citation>
    <scope>NUCLEOTIDE SEQUENCE [LARGE SCALE GENOMIC DNA]</scope>
    <source>
        <strain evidence="9 10">SYSU M60028</strain>
    </source>
</reference>
<dbReference type="Pfam" id="PF19360">
    <property type="entry name" value="TadB_TadC_N"/>
    <property type="match status" value="1"/>
</dbReference>
<dbReference type="Proteomes" id="UP001205890">
    <property type="component" value="Unassembled WGS sequence"/>
</dbReference>
<dbReference type="InterPro" id="IPR045824">
    <property type="entry name" value="T2SS_TadB-like_N"/>
</dbReference>
<evidence type="ECO:0000256" key="6">
    <source>
        <dbReference type="SAM" id="Phobius"/>
    </source>
</evidence>
<feature type="transmembrane region" description="Helical" evidence="6">
    <location>
        <begin position="115"/>
        <end position="133"/>
    </location>
</feature>
<feature type="transmembrane region" description="Helical" evidence="6">
    <location>
        <begin position="258"/>
        <end position="278"/>
    </location>
</feature>
<feature type="transmembrane region" description="Helical" evidence="6">
    <location>
        <begin position="6"/>
        <end position="27"/>
    </location>
</feature>
<keyword evidence="5 6" id="KW-0472">Membrane</keyword>
<feature type="transmembrane region" description="Helical" evidence="6">
    <location>
        <begin position="90"/>
        <end position="109"/>
    </location>
</feature>
<dbReference type="InterPro" id="IPR042094">
    <property type="entry name" value="T2SS_GspF_sf"/>
</dbReference>
<keyword evidence="3 6" id="KW-0812">Transmembrane</keyword>
<keyword evidence="4 6" id="KW-1133">Transmembrane helix</keyword>
<dbReference type="PANTHER" id="PTHR35007">
    <property type="entry name" value="INTEGRAL MEMBRANE PROTEIN-RELATED"/>
    <property type="match status" value="1"/>
</dbReference>
<evidence type="ECO:0000259" key="7">
    <source>
        <dbReference type="Pfam" id="PF00482"/>
    </source>
</evidence>